<dbReference type="Gene3D" id="3.30.530.20">
    <property type="match status" value="1"/>
</dbReference>
<name>A0A846YE39_9NOCA</name>
<evidence type="ECO:0000313" key="3">
    <source>
        <dbReference type="EMBL" id="NKY57906.1"/>
    </source>
</evidence>
<sequence length="93" mass="10360">MDDSHTLVTTRTIGAPRVVPPTRLVYTTLGSEQFGSAAFQSVVDLEELGDRTRVTLRSRFSSAEDKRKHVEDSLGIEGSRQLLQRLEEQAVTD</sequence>
<dbReference type="Pfam" id="PF08327">
    <property type="entry name" value="AHSA1"/>
    <property type="match status" value="1"/>
</dbReference>
<evidence type="ECO:0000256" key="1">
    <source>
        <dbReference type="ARBA" id="ARBA00006817"/>
    </source>
</evidence>
<dbReference type="EMBL" id="JAAXOT010000008">
    <property type="protein sequence ID" value="NKY57906.1"/>
    <property type="molecule type" value="Genomic_DNA"/>
</dbReference>
<dbReference type="Proteomes" id="UP000570678">
    <property type="component" value="Unassembled WGS sequence"/>
</dbReference>
<protein>
    <recommendedName>
        <fullName evidence="2">Activator of Hsp90 ATPase homologue 1/2-like C-terminal domain-containing protein</fullName>
    </recommendedName>
</protein>
<feature type="domain" description="Activator of Hsp90 ATPase homologue 1/2-like C-terminal" evidence="2">
    <location>
        <begin position="17"/>
        <end position="88"/>
    </location>
</feature>
<reference evidence="3 4" key="1">
    <citation type="submission" date="2020-04" db="EMBL/GenBank/DDBJ databases">
        <title>MicrobeNet Type strains.</title>
        <authorList>
            <person name="Nicholson A.C."/>
        </authorList>
    </citation>
    <scope>NUCLEOTIDE SEQUENCE [LARGE SCALE GENOMIC DNA]</scope>
    <source>
        <strain evidence="3 4">JCM 3332</strain>
    </source>
</reference>
<dbReference type="AlphaFoldDB" id="A0A846YE39"/>
<dbReference type="SUPFAM" id="SSF55961">
    <property type="entry name" value="Bet v1-like"/>
    <property type="match status" value="1"/>
</dbReference>
<evidence type="ECO:0000313" key="4">
    <source>
        <dbReference type="Proteomes" id="UP000570678"/>
    </source>
</evidence>
<accession>A0A846YE39</accession>
<proteinExistence type="inferred from homology"/>
<comment type="caution">
    <text evidence="3">The sequence shown here is derived from an EMBL/GenBank/DDBJ whole genome shotgun (WGS) entry which is preliminary data.</text>
</comment>
<dbReference type="InterPro" id="IPR023393">
    <property type="entry name" value="START-like_dom_sf"/>
</dbReference>
<evidence type="ECO:0000259" key="2">
    <source>
        <dbReference type="Pfam" id="PF08327"/>
    </source>
</evidence>
<dbReference type="RefSeq" id="WP_062978366.1">
    <property type="nucleotide sequence ID" value="NZ_JAAXOT010000008.1"/>
</dbReference>
<comment type="similarity">
    <text evidence="1">Belongs to the AHA1 family.</text>
</comment>
<keyword evidence="4" id="KW-1185">Reference proteome</keyword>
<dbReference type="InterPro" id="IPR013538">
    <property type="entry name" value="ASHA1/2-like_C"/>
</dbReference>
<organism evidence="3 4">
    <name type="scientific">Nocardia flavorosea</name>
    <dbReference type="NCBI Taxonomy" id="53429"/>
    <lineage>
        <taxon>Bacteria</taxon>
        <taxon>Bacillati</taxon>
        <taxon>Actinomycetota</taxon>
        <taxon>Actinomycetes</taxon>
        <taxon>Mycobacteriales</taxon>
        <taxon>Nocardiaceae</taxon>
        <taxon>Nocardia</taxon>
    </lineage>
</organism>
<gene>
    <name evidence="3" type="ORF">HGA15_17530</name>
</gene>